<dbReference type="CDD" id="cd00030">
    <property type="entry name" value="C2"/>
    <property type="match status" value="1"/>
</dbReference>
<dbReference type="Proteomes" id="UP001162131">
    <property type="component" value="Unassembled WGS sequence"/>
</dbReference>
<dbReference type="SUPFAM" id="SSF49562">
    <property type="entry name" value="C2 domain (Calcium/lipid-binding domain, CaLB)"/>
    <property type="match status" value="1"/>
</dbReference>
<protein>
    <recommendedName>
        <fullName evidence="2">C2 domain-containing protein</fullName>
    </recommendedName>
</protein>
<dbReference type="InterPro" id="IPR000008">
    <property type="entry name" value="C2_dom"/>
</dbReference>
<sequence>MNKTVKHKLEHNLLNKQILQAEIEQLREIPREIEKQVSIHILAARNLPVQLTSKVSRAVQISIGGKTINTKPCISEGCDHTAKWNESCLLPVTDLQGTVKVLLFQMGTPDKVLGGMMLKLSGFMDQKRHDGWYDIGCGELRLAIRLLHSVNDFYDYLLNLLSPSIKNSENQLKSISETESHLKSVSRSEKHTKSINENHLKSISRNESNSINLSGIENNQEDSFKIDDDSNSDINFLEEDSFEYKQFEIAHMCVRQLSVQLLQKSFKRNQAAKKIQRTFRKWLFNIVRTRVKEIVEKTVENYEVYVKNEVKSHLNALLEKVAEDVESWQIEQFHSTRRYTTVLNQRRNDVIQKLKSSRSAVRKEWENFSKLESHEETPKELEEDPVEFKPAKEEPQKERENKQEENPIKEVKIEEKTDPEEKKENPDDKTQPPYIVAAERGYRRRNAVKRY</sequence>
<organism evidence="3 4">
    <name type="scientific">Blepharisma stoltei</name>
    <dbReference type="NCBI Taxonomy" id="1481888"/>
    <lineage>
        <taxon>Eukaryota</taxon>
        <taxon>Sar</taxon>
        <taxon>Alveolata</taxon>
        <taxon>Ciliophora</taxon>
        <taxon>Postciliodesmatophora</taxon>
        <taxon>Heterotrichea</taxon>
        <taxon>Heterotrichida</taxon>
        <taxon>Blepharismidae</taxon>
        <taxon>Blepharisma</taxon>
    </lineage>
</organism>
<name>A0AAU9K1H0_9CILI</name>
<dbReference type="PROSITE" id="PS50004">
    <property type="entry name" value="C2"/>
    <property type="match status" value="1"/>
</dbReference>
<keyword evidence="4" id="KW-1185">Reference proteome</keyword>
<dbReference type="InterPro" id="IPR035892">
    <property type="entry name" value="C2_domain_sf"/>
</dbReference>
<evidence type="ECO:0000256" key="1">
    <source>
        <dbReference type="SAM" id="MobiDB-lite"/>
    </source>
</evidence>
<feature type="domain" description="C2" evidence="2">
    <location>
        <begin position="15"/>
        <end position="133"/>
    </location>
</feature>
<dbReference type="Gene3D" id="2.60.40.150">
    <property type="entry name" value="C2 domain"/>
    <property type="match status" value="1"/>
</dbReference>
<dbReference type="Pfam" id="PF00168">
    <property type="entry name" value="C2"/>
    <property type="match status" value="1"/>
</dbReference>
<reference evidence="3" key="1">
    <citation type="submission" date="2021-09" db="EMBL/GenBank/DDBJ databases">
        <authorList>
            <consortium name="AG Swart"/>
            <person name="Singh M."/>
            <person name="Singh A."/>
            <person name="Seah K."/>
            <person name="Emmerich C."/>
        </authorList>
    </citation>
    <scope>NUCLEOTIDE SEQUENCE</scope>
    <source>
        <strain evidence="3">ATCC30299</strain>
    </source>
</reference>
<dbReference type="EMBL" id="CAJZBQ010000054">
    <property type="protein sequence ID" value="CAG9332372.1"/>
    <property type="molecule type" value="Genomic_DNA"/>
</dbReference>
<feature type="region of interest" description="Disordered" evidence="1">
    <location>
        <begin position="372"/>
        <end position="451"/>
    </location>
</feature>
<evidence type="ECO:0000313" key="3">
    <source>
        <dbReference type="EMBL" id="CAG9332372.1"/>
    </source>
</evidence>
<comment type="caution">
    <text evidence="3">The sequence shown here is derived from an EMBL/GenBank/DDBJ whole genome shotgun (WGS) entry which is preliminary data.</text>
</comment>
<gene>
    <name evidence="3" type="ORF">BSTOLATCC_MIC55822</name>
</gene>
<evidence type="ECO:0000313" key="4">
    <source>
        <dbReference type="Proteomes" id="UP001162131"/>
    </source>
</evidence>
<feature type="compositionally biased region" description="Basic residues" evidence="1">
    <location>
        <begin position="442"/>
        <end position="451"/>
    </location>
</feature>
<accession>A0AAU9K1H0</accession>
<feature type="compositionally biased region" description="Basic and acidic residues" evidence="1">
    <location>
        <begin position="372"/>
        <end position="430"/>
    </location>
</feature>
<dbReference type="AlphaFoldDB" id="A0AAU9K1H0"/>
<proteinExistence type="predicted"/>
<evidence type="ECO:0000259" key="2">
    <source>
        <dbReference type="PROSITE" id="PS50004"/>
    </source>
</evidence>